<dbReference type="RefSeq" id="WP_227179065.1">
    <property type="nucleotide sequence ID" value="NZ_JAJBZT010000002.1"/>
</dbReference>
<dbReference type="PANTHER" id="PTHR30126:SF40">
    <property type="entry name" value="HTH-TYPE TRANSCRIPTIONAL REGULATOR GLTR"/>
    <property type="match status" value="1"/>
</dbReference>
<organism evidence="6 7">
    <name type="scientific">Leeia speluncae</name>
    <dbReference type="NCBI Taxonomy" id="2884804"/>
    <lineage>
        <taxon>Bacteria</taxon>
        <taxon>Pseudomonadati</taxon>
        <taxon>Pseudomonadota</taxon>
        <taxon>Betaproteobacteria</taxon>
        <taxon>Neisseriales</taxon>
        <taxon>Leeiaceae</taxon>
        <taxon>Leeia</taxon>
    </lineage>
</organism>
<evidence type="ECO:0000256" key="3">
    <source>
        <dbReference type="ARBA" id="ARBA00023125"/>
    </source>
</evidence>
<keyword evidence="3" id="KW-0238">DNA-binding</keyword>
<dbReference type="InterPro" id="IPR036390">
    <property type="entry name" value="WH_DNA-bd_sf"/>
</dbReference>
<dbReference type="Pfam" id="PF00126">
    <property type="entry name" value="HTH_1"/>
    <property type="match status" value="1"/>
</dbReference>
<dbReference type="Gene3D" id="3.40.190.10">
    <property type="entry name" value="Periplasmic binding protein-like II"/>
    <property type="match status" value="2"/>
</dbReference>
<gene>
    <name evidence="6" type="ORF">LIN78_04885</name>
</gene>
<comment type="caution">
    <text evidence="6">The sequence shown here is derived from an EMBL/GenBank/DDBJ whole genome shotgun (WGS) entry which is preliminary data.</text>
</comment>
<accession>A0ABS8D3X0</accession>
<protein>
    <submittedName>
        <fullName evidence="6">LysR family transcriptional regulator</fullName>
    </submittedName>
</protein>
<dbReference type="EMBL" id="JAJBZT010000002">
    <property type="protein sequence ID" value="MCB6182885.1"/>
    <property type="molecule type" value="Genomic_DNA"/>
</dbReference>
<keyword evidence="2" id="KW-0805">Transcription regulation</keyword>
<comment type="similarity">
    <text evidence="1">Belongs to the LysR transcriptional regulatory family.</text>
</comment>
<dbReference type="Gene3D" id="1.10.10.10">
    <property type="entry name" value="Winged helix-like DNA-binding domain superfamily/Winged helix DNA-binding domain"/>
    <property type="match status" value="1"/>
</dbReference>
<keyword evidence="4" id="KW-0804">Transcription</keyword>
<evidence type="ECO:0000313" key="7">
    <source>
        <dbReference type="Proteomes" id="UP001165395"/>
    </source>
</evidence>
<evidence type="ECO:0000256" key="1">
    <source>
        <dbReference type="ARBA" id="ARBA00009437"/>
    </source>
</evidence>
<proteinExistence type="inferred from homology"/>
<dbReference type="Pfam" id="PF03466">
    <property type="entry name" value="LysR_substrate"/>
    <property type="match status" value="1"/>
</dbReference>
<evidence type="ECO:0000256" key="2">
    <source>
        <dbReference type="ARBA" id="ARBA00023015"/>
    </source>
</evidence>
<dbReference type="CDD" id="cd05466">
    <property type="entry name" value="PBP2_LTTR_substrate"/>
    <property type="match status" value="1"/>
</dbReference>
<dbReference type="PRINTS" id="PR00039">
    <property type="entry name" value="HTHLYSR"/>
</dbReference>
<keyword evidence="7" id="KW-1185">Reference proteome</keyword>
<feature type="domain" description="HTH lysR-type" evidence="5">
    <location>
        <begin position="6"/>
        <end position="63"/>
    </location>
</feature>
<dbReference type="SUPFAM" id="SSF53850">
    <property type="entry name" value="Periplasmic binding protein-like II"/>
    <property type="match status" value="1"/>
</dbReference>
<dbReference type="PANTHER" id="PTHR30126">
    <property type="entry name" value="HTH-TYPE TRANSCRIPTIONAL REGULATOR"/>
    <property type="match status" value="1"/>
</dbReference>
<reference evidence="6" key="1">
    <citation type="submission" date="2021-10" db="EMBL/GenBank/DDBJ databases">
        <title>The complete genome sequence of Leeia sp. TBRC 13508.</title>
        <authorList>
            <person name="Charoenyingcharoen P."/>
            <person name="Yukphan P."/>
        </authorList>
    </citation>
    <scope>NUCLEOTIDE SEQUENCE</scope>
    <source>
        <strain evidence="6">TBRC 13508</strain>
    </source>
</reference>
<dbReference type="PROSITE" id="PS50931">
    <property type="entry name" value="HTH_LYSR"/>
    <property type="match status" value="1"/>
</dbReference>
<sequence length="319" mass="35385">MSEIGFDLKLLEIFISIVECGGMTAAAQKLGLTQSSVSQGLANLEQNLRIQLMDRSHRPPLLTPLGRQFYEQSAQLLNRARQVSLEFRRKEQTPLKHVRIALVDSLATSVGRELLEVVKQRTAHWSLTTGQSHSHADALLSRKVDIIISDDAIANHPELYRRQLIREPFVLVLPKGTNSAPPHTLQQLSTSLDFIRYSQGTVIGRNIEQQLQAWGINPPHRLQLDNSFAILSMVKAGVGWAITTPLCLLQAGLLSGEVECLPIKEGNFYRELTLVAQAKELGSLPEQLASDTVNILKNRYLPILQNSAPWLASGIQLGN</sequence>
<evidence type="ECO:0000256" key="4">
    <source>
        <dbReference type="ARBA" id="ARBA00023163"/>
    </source>
</evidence>
<evidence type="ECO:0000313" key="6">
    <source>
        <dbReference type="EMBL" id="MCB6182885.1"/>
    </source>
</evidence>
<evidence type="ECO:0000259" key="5">
    <source>
        <dbReference type="PROSITE" id="PS50931"/>
    </source>
</evidence>
<dbReference type="InterPro" id="IPR036388">
    <property type="entry name" value="WH-like_DNA-bd_sf"/>
</dbReference>
<dbReference type="InterPro" id="IPR000847">
    <property type="entry name" value="LysR_HTH_N"/>
</dbReference>
<dbReference type="Proteomes" id="UP001165395">
    <property type="component" value="Unassembled WGS sequence"/>
</dbReference>
<dbReference type="InterPro" id="IPR005119">
    <property type="entry name" value="LysR_subst-bd"/>
</dbReference>
<dbReference type="SUPFAM" id="SSF46785">
    <property type="entry name" value="Winged helix' DNA-binding domain"/>
    <property type="match status" value="1"/>
</dbReference>
<name>A0ABS8D3X0_9NEIS</name>